<reference evidence="5 6" key="1">
    <citation type="journal article" date="2020" name="Microbiol. Resour. Announc.">
        <title>Draft Genome Sequence of a Cladosporium Species Isolated from the Mesophotic Ascidian Didemnum maculosum.</title>
        <authorList>
            <person name="Gioti A."/>
            <person name="Siaperas R."/>
            <person name="Nikolaivits E."/>
            <person name="Le Goff G."/>
            <person name="Ouazzani J."/>
            <person name="Kotoulas G."/>
            <person name="Topakas E."/>
        </authorList>
    </citation>
    <scope>NUCLEOTIDE SEQUENCE [LARGE SCALE GENOMIC DNA]</scope>
    <source>
        <strain evidence="5 6">TM138-S3</strain>
    </source>
</reference>
<dbReference type="PANTHER" id="PTHR46333">
    <property type="entry name" value="CYTOKINESIS PROTEIN 3"/>
    <property type="match status" value="1"/>
</dbReference>
<feature type="region of interest" description="Disordered" evidence="3">
    <location>
        <begin position="74"/>
        <end position="102"/>
    </location>
</feature>
<feature type="compositionally biased region" description="Low complexity" evidence="3">
    <location>
        <begin position="558"/>
        <end position="573"/>
    </location>
</feature>
<feature type="compositionally biased region" description="Basic residues" evidence="3">
    <location>
        <begin position="526"/>
        <end position="537"/>
    </location>
</feature>
<feature type="compositionally biased region" description="Polar residues" evidence="3">
    <location>
        <begin position="368"/>
        <end position="384"/>
    </location>
</feature>
<keyword evidence="6" id="KW-1185">Reference proteome</keyword>
<feature type="compositionally biased region" description="Polar residues" evidence="3">
    <location>
        <begin position="697"/>
        <end position="722"/>
    </location>
</feature>
<comment type="caution">
    <text evidence="5">The sequence shown here is derived from an EMBL/GenBank/DDBJ whole genome shotgun (WGS) entry which is preliminary data.</text>
</comment>
<dbReference type="GO" id="GO:0110085">
    <property type="term" value="C:mitotic actomyosin contractile ring"/>
    <property type="evidence" value="ECO:0007669"/>
    <property type="project" value="TreeGrafter"/>
</dbReference>
<dbReference type="InterPro" id="IPR001452">
    <property type="entry name" value="SH3_domain"/>
</dbReference>
<feature type="compositionally biased region" description="Polar residues" evidence="3">
    <location>
        <begin position="77"/>
        <end position="98"/>
    </location>
</feature>
<dbReference type="InterPro" id="IPR038765">
    <property type="entry name" value="Papain-like_cys_pep_sf"/>
</dbReference>
<gene>
    <name evidence="5" type="ORF">WHR41_01482</name>
</gene>
<dbReference type="Proteomes" id="UP000803884">
    <property type="component" value="Unassembled WGS sequence"/>
</dbReference>
<feature type="region of interest" description="Disordered" evidence="3">
    <location>
        <begin position="1193"/>
        <end position="1263"/>
    </location>
</feature>
<evidence type="ECO:0000313" key="5">
    <source>
        <dbReference type="EMBL" id="KAL1589541.1"/>
    </source>
</evidence>
<dbReference type="RefSeq" id="XP_069232646.1">
    <property type="nucleotide sequence ID" value="XM_069370088.1"/>
</dbReference>
<feature type="compositionally biased region" description="Polar residues" evidence="3">
    <location>
        <begin position="614"/>
        <end position="630"/>
    </location>
</feature>
<dbReference type="InterPro" id="IPR052557">
    <property type="entry name" value="CAP/Cytokinesis_protein"/>
</dbReference>
<name>A0AB34L047_9PEZI</name>
<dbReference type="InterPro" id="IPR056409">
    <property type="entry name" value="Ig_CYK3_C"/>
</dbReference>
<evidence type="ECO:0000256" key="1">
    <source>
        <dbReference type="ARBA" id="ARBA00022443"/>
    </source>
</evidence>
<accession>A0AB34L047</accession>
<feature type="compositionally biased region" description="Basic and acidic residues" evidence="3">
    <location>
        <begin position="114"/>
        <end position="129"/>
    </location>
</feature>
<dbReference type="Gene3D" id="2.30.30.40">
    <property type="entry name" value="SH3 Domains"/>
    <property type="match status" value="1"/>
</dbReference>
<dbReference type="SMART" id="SM00460">
    <property type="entry name" value="TGc"/>
    <property type="match status" value="1"/>
</dbReference>
<proteinExistence type="predicted"/>
<feature type="region of interest" description="Disordered" evidence="3">
    <location>
        <begin position="697"/>
        <end position="760"/>
    </location>
</feature>
<protein>
    <recommendedName>
        <fullName evidence="4">SH3 domain-containing protein</fullName>
    </recommendedName>
</protein>
<feature type="compositionally biased region" description="Gly residues" evidence="3">
    <location>
        <begin position="728"/>
        <end position="739"/>
    </location>
</feature>
<dbReference type="GO" id="GO:0140278">
    <property type="term" value="P:mitotic division septum assembly"/>
    <property type="evidence" value="ECO:0007669"/>
    <property type="project" value="TreeGrafter"/>
</dbReference>
<dbReference type="GeneID" id="96002926"/>
<dbReference type="FunFam" id="2.30.30.40:FF:000168">
    <property type="entry name" value="SH3 domain protein (Cyk3)"/>
    <property type="match status" value="1"/>
</dbReference>
<evidence type="ECO:0000256" key="3">
    <source>
        <dbReference type="SAM" id="MobiDB-lite"/>
    </source>
</evidence>
<feature type="compositionally biased region" description="Polar residues" evidence="3">
    <location>
        <begin position="1193"/>
        <end position="1206"/>
    </location>
</feature>
<dbReference type="PROSITE" id="PS50002">
    <property type="entry name" value="SH3"/>
    <property type="match status" value="1"/>
</dbReference>
<feature type="region of interest" description="Disordered" evidence="3">
    <location>
        <begin position="114"/>
        <end position="581"/>
    </location>
</feature>
<dbReference type="FunFam" id="3.10.620.30:FF:000005">
    <property type="entry name" value="SH3 domain protein (Cyk3), putative"/>
    <property type="match status" value="1"/>
</dbReference>
<feature type="region of interest" description="Disordered" evidence="3">
    <location>
        <begin position="607"/>
        <end position="661"/>
    </location>
</feature>
<sequence length="1327" mass="145737">MGAPPDLPSRFPCWVRATYSWGGETKRDLGFVEGDLIEALNAGDGLWWMGRLRRDPRAIGMFPSNFVKVLEDGFQPAPNSRHSTPPQQANTLRAQQGKSFRKPFQAYEKIGSRAEKMAAKQETLPEKPKPKSSFKPFSSMKTAQAPTGTLKGASSNSPTKDTDNGFRMPAPVPRANERRTSRRSRQLSNSPTPTPGYTHDPNANRRSMYRAASPQPMHIAPVPNPYEAPSPSQPMYRAASPNPYRAHSPQPAPLPSSYHDGSAFPQLLPQRSREPSPLQYEAPMPESMYSPRAPSFGYEENPRGQSPAPDFIPDAYLPPAHEMMEDDLGSSPPPPPPPAHRVLYQPSRAPSLEFRDDDPADYDRGHSHTPTPRYNGDGSHNTPSPLRDAMNDVMSSLQDMSLVPESPPTSGQPISSSIWSPDEYEQIRSNSREQMRAHSSLGFARHEQCHGYDDGTRTPSAPSSRDGPPPLDDFVQSMTQRFREPRSNQFSDQPPMPPSHLHSARPTTANSQSSQESSGNGYTLHSQRRHPNLRHQKSAHELGKNRLTRNFTTKTNITDSTNSSSATHSSNSTQLTSRSIMSGHSAGGFSATSAGSLARKKFSLGSIRGGQRPINLTDNKSTPNLHSSARSMAASDFSGSGPSYHESHASENQPIPTPRADWTTDPIENAGVLGGLGTPKAKRSGFFKKMIESARTTAKTGAANARSTIGSTSRPGSRNGAGSPTKGMFGGNGPTGIAGGLASAPSSPEKGVRDMGLGGGSEWMSVRRDVNRSNSISRREREERAERCDMLDLPVLNPIDQLHECAEGDEGLDGLPVDEPTNFFTTHLALVDKSTRFINNAPPMINAAALAQSYICRPHRSDVQRLRAIFTWTAERITWEEEYEAQPDSRRVIQTKRGCSEEIAVLVRDMCNAVGLHCEVIRGYLKCPGEILDVQSIARPNHWWNAVIIDGEWRIMDCALASPTHPKRSLYSSASSQVAENWYFLARPMEICYTHVPLLPEQQHIVPAVDHETLVHLPVSGPAYFRHNVELSDYSTSNLHLENLEMAHFHLNVPEDIEVVAETESRAFERDADGDFFESGETIRKSALAQAEWVAGRKRFAVKAVPPGDDGQATLKIYAGKRGMMHSIKDNPHALALALPITHIGQNPPYDFLTRHPTPHAQRHDLYIVQPQCRRLVMNNTFVFHVRQHPSSLSRFTPDTWGSNSAGAGARAPSPNPMIARPTSAMSMVSGTASVSQSGSDSSSNPAGPMTAAQQKPAKLAIQSPSQKIIRLTRKQEYGNRSGDEVDVGLTTAWETVIKIGERGTWRGLVLADRSARWCVFAEWECA</sequence>
<feature type="compositionally biased region" description="Low complexity" evidence="3">
    <location>
        <begin position="510"/>
        <end position="521"/>
    </location>
</feature>
<dbReference type="EMBL" id="JAAQHG020000004">
    <property type="protein sequence ID" value="KAL1589541.1"/>
    <property type="molecule type" value="Genomic_DNA"/>
</dbReference>
<dbReference type="SUPFAM" id="SSF50044">
    <property type="entry name" value="SH3-domain"/>
    <property type="match status" value="1"/>
</dbReference>
<feature type="compositionally biased region" description="Low complexity" evidence="3">
    <location>
        <begin position="1230"/>
        <end position="1244"/>
    </location>
</feature>
<evidence type="ECO:0000259" key="4">
    <source>
        <dbReference type="PROSITE" id="PS50002"/>
    </source>
</evidence>
<feature type="compositionally biased region" description="Basic and acidic residues" evidence="3">
    <location>
        <begin position="444"/>
        <end position="456"/>
    </location>
</feature>
<feature type="compositionally biased region" description="Pro residues" evidence="3">
    <location>
        <begin position="222"/>
        <end position="232"/>
    </location>
</feature>
<feature type="compositionally biased region" description="Polar residues" evidence="3">
    <location>
        <begin position="140"/>
        <end position="159"/>
    </location>
</feature>
<organism evidence="5 6">
    <name type="scientific">Cladosporium halotolerans</name>
    <dbReference type="NCBI Taxonomy" id="1052096"/>
    <lineage>
        <taxon>Eukaryota</taxon>
        <taxon>Fungi</taxon>
        <taxon>Dikarya</taxon>
        <taxon>Ascomycota</taxon>
        <taxon>Pezizomycotina</taxon>
        <taxon>Dothideomycetes</taxon>
        <taxon>Dothideomycetidae</taxon>
        <taxon>Cladosporiales</taxon>
        <taxon>Cladosporiaceae</taxon>
        <taxon>Cladosporium</taxon>
    </lineage>
</organism>
<dbReference type="SMART" id="SM00326">
    <property type="entry name" value="SH3"/>
    <property type="match status" value="1"/>
</dbReference>
<dbReference type="InterPro" id="IPR002931">
    <property type="entry name" value="Transglutaminase-like"/>
</dbReference>
<dbReference type="Pfam" id="PF01841">
    <property type="entry name" value="Transglut_core"/>
    <property type="match status" value="1"/>
</dbReference>
<evidence type="ECO:0000256" key="2">
    <source>
        <dbReference type="PROSITE-ProRule" id="PRU00192"/>
    </source>
</evidence>
<feature type="domain" description="SH3" evidence="4">
    <location>
        <begin position="10"/>
        <end position="72"/>
    </location>
</feature>
<dbReference type="PANTHER" id="PTHR46333:SF2">
    <property type="entry name" value="CYTOKINESIS PROTEIN 3"/>
    <property type="match status" value="1"/>
</dbReference>
<evidence type="ECO:0000313" key="6">
    <source>
        <dbReference type="Proteomes" id="UP000803884"/>
    </source>
</evidence>
<dbReference type="Gene3D" id="3.10.620.30">
    <property type="match status" value="1"/>
</dbReference>
<dbReference type="SUPFAM" id="SSF54001">
    <property type="entry name" value="Cysteine proteinases"/>
    <property type="match status" value="1"/>
</dbReference>
<dbReference type="Pfam" id="PF24584">
    <property type="entry name" value="Ig_CYK3_C"/>
    <property type="match status" value="2"/>
</dbReference>
<feature type="compositionally biased region" description="Polar residues" evidence="3">
    <location>
        <begin position="548"/>
        <end position="557"/>
    </location>
</feature>
<keyword evidence="1 2" id="KW-0728">SH3 domain</keyword>
<feature type="compositionally biased region" description="Polar residues" evidence="3">
    <location>
        <begin position="408"/>
        <end position="419"/>
    </location>
</feature>
<dbReference type="InterPro" id="IPR036028">
    <property type="entry name" value="SH3-like_dom_sf"/>
</dbReference>